<comment type="catalytic activity">
    <reaction evidence="7 9 10">
        <text>2-(2-carboxy-4-methylthiazol-5-yl)ethyl phosphate + 4-amino-2-methyl-5-(diphosphooxymethyl)pyrimidine + 2 H(+) = thiamine phosphate + CO2 + diphosphate</text>
        <dbReference type="Rhea" id="RHEA:47848"/>
        <dbReference type="ChEBI" id="CHEBI:15378"/>
        <dbReference type="ChEBI" id="CHEBI:16526"/>
        <dbReference type="ChEBI" id="CHEBI:33019"/>
        <dbReference type="ChEBI" id="CHEBI:37575"/>
        <dbReference type="ChEBI" id="CHEBI:57841"/>
        <dbReference type="ChEBI" id="CHEBI:62890"/>
        <dbReference type="EC" id="2.5.1.3"/>
    </reaction>
</comment>
<dbReference type="InterPro" id="IPR013785">
    <property type="entry name" value="Aldolase_TIM"/>
</dbReference>
<evidence type="ECO:0000313" key="13">
    <source>
        <dbReference type="EMBL" id="NNU16040.1"/>
    </source>
</evidence>
<sequence>MTTDPLLYLITPPKIDDLLGFAEALGAVMGETAGTTAGIACLQLRLKEVSDDEILRAAEAVAPLCEQFGAGFLINDRADLAKKAGADGVHIGQSDGTLAEARSILGAGKDIGVTCHDSIHLAMEAGEAGADYVAFGAFYPSSTKEGAFRPEPEILTRWTEMATVPCVAIGGITAETARPLAEAGADYLAVSGAIWAHAEGPIEGAKAFKKALAAQ</sequence>
<dbReference type="NCBIfam" id="TIGR00693">
    <property type="entry name" value="thiE"/>
    <property type="match status" value="1"/>
</dbReference>
<evidence type="ECO:0000256" key="6">
    <source>
        <dbReference type="ARBA" id="ARBA00047334"/>
    </source>
</evidence>
<evidence type="ECO:0000259" key="12">
    <source>
        <dbReference type="Pfam" id="PF02581"/>
    </source>
</evidence>
<protein>
    <recommendedName>
        <fullName evidence="9">Thiamine-phosphate synthase</fullName>
        <shortName evidence="9">TP synthase</shortName>
        <shortName evidence="9">TPS</shortName>
        <ecNumber evidence="9">2.5.1.3</ecNumber>
    </recommendedName>
    <alternativeName>
        <fullName evidence="9">Thiamine-phosphate pyrophosphorylase</fullName>
        <shortName evidence="9">TMP pyrophosphorylase</shortName>
        <shortName evidence="9">TMP-PPase</shortName>
    </alternativeName>
</protein>
<evidence type="ECO:0000256" key="7">
    <source>
        <dbReference type="ARBA" id="ARBA00047851"/>
    </source>
</evidence>
<dbReference type="PANTHER" id="PTHR20857">
    <property type="entry name" value="THIAMINE-PHOSPHATE PYROPHOSPHORYLASE"/>
    <property type="match status" value="1"/>
</dbReference>
<feature type="binding site" evidence="9">
    <location>
        <position position="76"/>
    </location>
    <ligand>
        <name>Mg(2+)</name>
        <dbReference type="ChEBI" id="CHEBI:18420"/>
    </ligand>
</feature>
<keyword evidence="2 9" id="KW-0808">Transferase</keyword>
<evidence type="ECO:0000256" key="4">
    <source>
        <dbReference type="ARBA" id="ARBA00022842"/>
    </source>
</evidence>
<feature type="binding site" evidence="9">
    <location>
        <position position="114"/>
    </location>
    <ligand>
        <name>4-amino-2-methyl-5-(diphosphooxymethyl)pyrimidine</name>
        <dbReference type="ChEBI" id="CHEBI:57841"/>
    </ligand>
</feature>
<dbReference type="Gene3D" id="3.20.20.70">
    <property type="entry name" value="Aldolase class I"/>
    <property type="match status" value="1"/>
</dbReference>
<comment type="caution">
    <text evidence="9">Lacks conserved residue(s) required for the propagation of feature annotation.</text>
</comment>
<dbReference type="RefSeq" id="WP_173197949.1">
    <property type="nucleotide sequence ID" value="NZ_JABFCX010000002.1"/>
</dbReference>
<comment type="cofactor">
    <cofactor evidence="9">
        <name>Mg(2+)</name>
        <dbReference type="ChEBI" id="CHEBI:18420"/>
    </cofactor>
    <text evidence="9">Binds 1 Mg(2+) ion per subunit.</text>
</comment>
<evidence type="ECO:0000256" key="1">
    <source>
        <dbReference type="ARBA" id="ARBA00005165"/>
    </source>
</evidence>
<keyword evidence="4 9" id="KW-0460">Magnesium</keyword>
<feature type="binding site" evidence="9">
    <location>
        <position position="171"/>
    </location>
    <ligand>
        <name>2-[(2R,5Z)-2-carboxy-4-methylthiazol-5(2H)-ylidene]ethyl phosphate</name>
        <dbReference type="ChEBI" id="CHEBI:62899"/>
    </ligand>
</feature>
<proteinExistence type="inferred from homology"/>
<dbReference type="InterPro" id="IPR022998">
    <property type="entry name" value="ThiamineP_synth_TenI"/>
</dbReference>
<dbReference type="UniPathway" id="UPA00060">
    <property type="reaction ID" value="UER00141"/>
</dbReference>
<dbReference type="EC" id="2.5.1.3" evidence="9"/>
<dbReference type="GO" id="GO:0004789">
    <property type="term" value="F:thiamine-phosphate diphosphorylase activity"/>
    <property type="evidence" value="ECO:0007669"/>
    <property type="project" value="UniProtKB-UniRule"/>
</dbReference>
<dbReference type="CDD" id="cd00564">
    <property type="entry name" value="TMP_TenI"/>
    <property type="match status" value="1"/>
</dbReference>
<evidence type="ECO:0000256" key="8">
    <source>
        <dbReference type="ARBA" id="ARBA00047883"/>
    </source>
</evidence>
<dbReference type="GO" id="GO:0009229">
    <property type="term" value="P:thiamine diphosphate biosynthetic process"/>
    <property type="evidence" value="ECO:0007669"/>
    <property type="project" value="UniProtKB-UniRule"/>
</dbReference>
<comment type="similarity">
    <text evidence="9 10">Belongs to the thiamine-phosphate synthase family.</text>
</comment>
<dbReference type="InterPro" id="IPR034291">
    <property type="entry name" value="TMP_synthase"/>
</dbReference>
<evidence type="ECO:0000256" key="11">
    <source>
        <dbReference type="RuleBase" id="RU004253"/>
    </source>
</evidence>
<dbReference type="Proteomes" id="UP000536835">
    <property type="component" value="Unassembled WGS sequence"/>
</dbReference>
<dbReference type="InterPro" id="IPR036206">
    <property type="entry name" value="ThiamineP_synth_sf"/>
</dbReference>
<comment type="function">
    <text evidence="9">Condenses 4-methyl-5-(beta-hydroxyethyl)thiazole monophosphate (THZ-P) and 2-methyl-4-amino-5-hydroxymethyl pyrimidine pyrophosphate (HMP-PP) to form thiamine monophosphate (TMP).</text>
</comment>
<comment type="caution">
    <text evidence="13">The sequence shown here is derived from an EMBL/GenBank/DDBJ whole genome shotgun (WGS) entry which is preliminary data.</text>
</comment>
<evidence type="ECO:0000256" key="5">
    <source>
        <dbReference type="ARBA" id="ARBA00022977"/>
    </source>
</evidence>
<comment type="pathway">
    <text evidence="1 9 11">Cofactor biosynthesis; thiamine diphosphate biosynthesis; thiamine phosphate from 4-amino-2-methyl-5-diphosphomethylpyrimidine and 4-methyl-5-(2-phosphoethyl)-thiazole: step 1/1.</text>
</comment>
<evidence type="ECO:0000313" key="14">
    <source>
        <dbReference type="Proteomes" id="UP000536835"/>
    </source>
</evidence>
<keyword evidence="14" id="KW-1185">Reference proteome</keyword>
<feature type="binding site" evidence="9">
    <location>
        <begin position="141"/>
        <end position="143"/>
    </location>
    <ligand>
        <name>2-[(2R,5Z)-2-carboxy-4-methylthiazol-5(2H)-ylidene]ethyl phosphate</name>
        <dbReference type="ChEBI" id="CHEBI:62899"/>
    </ligand>
</feature>
<gene>
    <name evidence="9 13" type="primary">thiE</name>
    <name evidence="13" type="ORF">HK107_06865</name>
</gene>
<dbReference type="PANTHER" id="PTHR20857:SF15">
    <property type="entry name" value="THIAMINE-PHOSPHATE SYNTHASE"/>
    <property type="match status" value="1"/>
</dbReference>
<accession>A0A7Y3W4R9</accession>
<evidence type="ECO:0000256" key="10">
    <source>
        <dbReference type="RuleBase" id="RU003826"/>
    </source>
</evidence>
<keyword evidence="5 9" id="KW-0784">Thiamine biosynthesis</keyword>
<dbReference type="EMBL" id="JABFCX010000002">
    <property type="protein sequence ID" value="NNU16040.1"/>
    <property type="molecule type" value="Genomic_DNA"/>
</dbReference>
<name>A0A7Y3W4R9_9PROT</name>
<dbReference type="Pfam" id="PF02581">
    <property type="entry name" value="TMP-TENI"/>
    <property type="match status" value="1"/>
</dbReference>
<evidence type="ECO:0000256" key="3">
    <source>
        <dbReference type="ARBA" id="ARBA00022723"/>
    </source>
</evidence>
<comment type="catalytic activity">
    <reaction evidence="8 9 10">
        <text>2-[(2R,5Z)-2-carboxy-4-methylthiazol-5(2H)-ylidene]ethyl phosphate + 4-amino-2-methyl-5-(diphosphooxymethyl)pyrimidine + 2 H(+) = thiamine phosphate + CO2 + diphosphate</text>
        <dbReference type="Rhea" id="RHEA:47844"/>
        <dbReference type="ChEBI" id="CHEBI:15378"/>
        <dbReference type="ChEBI" id="CHEBI:16526"/>
        <dbReference type="ChEBI" id="CHEBI:33019"/>
        <dbReference type="ChEBI" id="CHEBI:37575"/>
        <dbReference type="ChEBI" id="CHEBI:57841"/>
        <dbReference type="ChEBI" id="CHEBI:62899"/>
        <dbReference type="EC" id="2.5.1.3"/>
    </reaction>
</comment>
<feature type="domain" description="Thiamine phosphate synthase/TenI" evidence="12">
    <location>
        <begin position="7"/>
        <end position="194"/>
    </location>
</feature>
<feature type="binding site" evidence="9">
    <location>
        <position position="75"/>
    </location>
    <ligand>
        <name>4-amino-2-methyl-5-(diphosphooxymethyl)pyrimidine</name>
        <dbReference type="ChEBI" id="CHEBI:57841"/>
    </ligand>
</feature>
<dbReference type="GO" id="GO:0000287">
    <property type="term" value="F:magnesium ion binding"/>
    <property type="evidence" value="ECO:0007669"/>
    <property type="project" value="UniProtKB-UniRule"/>
</dbReference>
<dbReference type="SUPFAM" id="SSF51391">
    <property type="entry name" value="Thiamin phosphate synthase"/>
    <property type="match status" value="1"/>
</dbReference>
<comment type="catalytic activity">
    <reaction evidence="6 9 10">
        <text>4-methyl-5-(2-phosphooxyethyl)-thiazole + 4-amino-2-methyl-5-(diphosphooxymethyl)pyrimidine + H(+) = thiamine phosphate + diphosphate</text>
        <dbReference type="Rhea" id="RHEA:22328"/>
        <dbReference type="ChEBI" id="CHEBI:15378"/>
        <dbReference type="ChEBI" id="CHEBI:33019"/>
        <dbReference type="ChEBI" id="CHEBI:37575"/>
        <dbReference type="ChEBI" id="CHEBI:57841"/>
        <dbReference type="ChEBI" id="CHEBI:58296"/>
        <dbReference type="EC" id="2.5.1.3"/>
    </reaction>
</comment>
<dbReference type="GO" id="GO:0005737">
    <property type="term" value="C:cytoplasm"/>
    <property type="evidence" value="ECO:0007669"/>
    <property type="project" value="TreeGrafter"/>
</dbReference>
<feature type="binding site" evidence="9">
    <location>
        <begin position="43"/>
        <end position="47"/>
    </location>
    <ligand>
        <name>4-amino-2-methyl-5-(diphosphooxymethyl)pyrimidine</name>
        <dbReference type="ChEBI" id="CHEBI:57841"/>
    </ligand>
</feature>
<dbReference type="GO" id="GO:0009228">
    <property type="term" value="P:thiamine biosynthetic process"/>
    <property type="evidence" value="ECO:0007669"/>
    <property type="project" value="UniProtKB-KW"/>
</dbReference>
<reference evidence="13 14" key="1">
    <citation type="submission" date="2020-05" db="EMBL/GenBank/DDBJ databases">
        <title>Parvularcula mediterraneae sp. nov., isolated from polypropylene straw from shallow seawater of the seashore of Laganas in Zakynthos island, Greece.</title>
        <authorList>
            <person name="Szabo I."/>
            <person name="Al-Omari J."/>
            <person name="Rado J."/>
            <person name="Szerdahelyi G.S."/>
        </authorList>
    </citation>
    <scope>NUCLEOTIDE SEQUENCE [LARGE SCALE GENOMIC DNA]</scope>
    <source>
        <strain evidence="13 14">ZS-1/3</strain>
    </source>
</reference>
<dbReference type="AlphaFoldDB" id="A0A7Y3W4R9"/>
<organism evidence="13 14">
    <name type="scientific">Parvularcula mediterranea</name>
    <dbReference type="NCBI Taxonomy" id="2732508"/>
    <lineage>
        <taxon>Bacteria</taxon>
        <taxon>Pseudomonadati</taxon>
        <taxon>Pseudomonadota</taxon>
        <taxon>Alphaproteobacteria</taxon>
        <taxon>Parvularculales</taxon>
        <taxon>Parvularculaceae</taxon>
        <taxon>Parvularcula</taxon>
    </lineage>
</organism>
<feature type="binding site" evidence="9">
    <location>
        <position position="95"/>
    </location>
    <ligand>
        <name>Mg(2+)</name>
        <dbReference type="ChEBI" id="CHEBI:18420"/>
    </ligand>
</feature>
<dbReference type="HAMAP" id="MF_00097">
    <property type="entry name" value="TMP_synthase"/>
    <property type="match status" value="1"/>
</dbReference>
<evidence type="ECO:0000256" key="2">
    <source>
        <dbReference type="ARBA" id="ARBA00022679"/>
    </source>
</evidence>
<evidence type="ECO:0000256" key="9">
    <source>
        <dbReference type="HAMAP-Rule" id="MF_00097"/>
    </source>
</evidence>
<keyword evidence="3 9" id="KW-0479">Metal-binding</keyword>
<feature type="binding site" evidence="9">
    <location>
        <position position="144"/>
    </location>
    <ligand>
        <name>4-amino-2-methyl-5-(diphosphooxymethyl)pyrimidine</name>
        <dbReference type="ChEBI" id="CHEBI:57841"/>
    </ligand>
</feature>